<dbReference type="InterPro" id="IPR000847">
    <property type="entry name" value="LysR_HTH_N"/>
</dbReference>
<dbReference type="Gene3D" id="3.40.190.10">
    <property type="entry name" value="Periplasmic binding protein-like II"/>
    <property type="match status" value="2"/>
</dbReference>
<protein>
    <submittedName>
        <fullName evidence="5">Nodulation protein D 2</fullName>
    </submittedName>
</protein>
<dbReference type="PROSITE" id="PS50931">
    <property type="entry name" value="HTH_LYSR"/>
    <property type="match status" value="1"/>
</dbReference>
<dbReference type="GO" id="GO:0003700">
    <property type="term" value="F:DNA-binding transcription factor activity"/>
    <property type="evidence" value="ECO:0007669"/>
    <property type="project" value="InterPro"/>
</dbReference>
<dbReference type="InterPro" id="IPR050389">
    <property type="entry name" value="LysR-type_TF"/>
</dbReference>
<evidence type="ECO:0000256" key="1">
    <source>
        <dbReference type="ARBA" id="ARBA00009437"/>
    </source>
</evidence>
<keyword evidence="2" id="KW-0805">Transcription regulation</keyword>
<dbReference type="InterPro" id="IPR005119">
    <property type="entry name" value="LysR_subst-bd"/>
</dbReference>
<dbReference type="Gene3D" id="1.10.10.10">
    <property type="entry name" value="Winged helix-like DNA-binding domain superfamily/Winged helix DNA-binding domain"/>
    <property type="match status" value="1"/>
</dbReference>
<proteinExistence type="inferred from homology"/>
<dbReference type="Proteomes" id="UP000494122">
    <property type="component" value="Unassembled WGS sequence"/>
</dbReference>
<evidence type="ECO:0000256" key="2">
    <source>
        <dbReference type="ARBA" id="ARBA00023015"/>
    </source>
</evidence>
<dbReference type="InterPro" id="IPR036390">
    <property type="entry name" value="WH_DNA-bd_sf"/>
</dbReference>
<evidence type="ECO:0000313" key="5">
    <source>
        <dbReference type="EMBL" id="CAB3869512.1"/>
    </source>
</evidence>
<dbReference type="GO" id="GO:0003677">
    <property type="term" value="F:DNA binding"/>
    <property type="evidence" value="ECO:0007669"/>
    <property type="project" value="UniProtKB-KW"/>
</dbReference>
<dbReference type="EMBL" id="CADILE010000007">
    <property type="protein sequence ID" value="CAB3869512.1"/>
    <property type="molecule type" value="Genomic_DNA"/>
</dbReference>
<evidence type="ECO:0000256" key="4">
    <source>
        <dbReference type="ARBA" id="ARBA00023163"/>
    </source>
</evidence>
<gene>
    <name evidence="5" type="primary">nodD2_1</name>
    <name evidence="5" type="ORF">LMG3328_02710</name>
</gene>
<dbReference type="InterPro" id="IPR036388">
    <property type="entry name" value="WH-like_DNA-bd_sf"/>
</dbReference>
<evidence type="ECO:0000313" key="6">
    <source>
        <dbReference type="Proteomes" id="UP000494122"/>
    </source>
</evidence>
<dbReference type="Pfam" id="PF00126">
    <property type="entry name" value="HTH_1"/>
    <property type="match status" value="1"/>
</dbReference>
<dbReference type="RefSeq" id="WP_059272081.1">
    <property type="nucleotide sequence ID" value="NZ_CADILE010000007.1"/>
</dbReference>
<comment type="similarity">
    <text evidence="1">Belongs to the LysR transcriptional regulatory family.</text>
</comment>
<dbReference type="PANTHER" id="PTHR30118:SF15">
    <property type="entry name" value="TRANSCRIPTIONAL REGULATORY PROTEIN"/>
    <property type="match status" value="1"/>
</dbReference>
<accession>A0A2M9GX28</accession>
<reference evidence="5 6" key="1">
    <citation type="submission" date="2020-04" db="EMBL/GenBank/DDBJ databases">
        <authorList>
            <person name="De Canck E."/>
        </authorList>
    </citation>
    <scope>NUCLEOTIDE SEQUENCE [LARGE SCALE GENOMIC DNA]</scope>
    <source>
        <strain evidence="5 6">LMG 3328</strain>
    </source>
</reference>
<dbReference type="Pfam" id="PF03466">
    <property type="entry name" value="LysR_substrate"/>
    <property type="match status" value="1"/>
</dbReference>
<dbReference type="CDD" id="cd08460">
    <property type="entry name" value="PBP2_DntR_like_1"/>
    <property type="match status" value="1"/>
</dbReference>
<keyword evidence="3" id="KW-0238">DNA-binding</keyword>
<organism evidence="5 6">
    <name type="scientific">Achromobacter ruhlandii</name>
    <dbReference type="NCBI Taxonomy" id="72557"/>
    <lineage>
        <taxon>Bacteria</taxon>
        <taxon>Pseudomonadati</taxon>
        <taxon>Pseudomonadota</taxon>
        <taxon>Betaproteobacteria</taxon>
        <taxon>Burkholderiales</taxon>
        <taxon>Alcaligenaceae</taxon>
        <taxon>Achromobacter</taxon>
    </lineage>
</organism>
<name>A0A2M9GX28_9BURK</name>
<dbReference type="PANTHER" id="PTHR30118">
    <property type="entry name" value="HTH-TYPE TRANSCRIPTIONAL REGULATOR LEUO-RELATED"/>
    <property type="match status" value="1"/>
</dbReference>
<dbReference type="SUPFAM" id="SSF46785">
    <property type="entry name" value="Winged helix' DNA-binding domain"/>
    <property type="match status" value="1"/>
</dbReference>
<dbReference type="SUPFAM" id="SSF53850">
    <property type="entry name" value="Periplasmic binding protein-like II"/>
    <property type="match status" value="1"/>
</dbReference>
<keyword evidence="4" id="KW-0804">Transcription</keyword>
<evidence type="ECO:0000256" key="3">
    <source>
        <dbReference type="ARBA" id="ARBA00023125"/>
    </source>
</evidence>
<dbReference type="AlphaFoldDB" id="A0A2M9GX28"/>
<sequence length="307" mass="34277">MRPDLNLLYALQALLEEGSVVGAARRMNLSAPAMSRTLARIRETTGDPIFVQSGRTLVPTPRAMQLRDQIRDAIEQACGALAPGEQVDLKRLDTRFNVRANDIFIGIYAGRLLDALQNDMPRATLRFMPEEDDIDDESLRAGRVDLFISAARPLGHEIRVQPLFTTRMVGVACEDHPLFKDEISARRVARWGHISVSRRGKTQGPIDDALAQQGLDRQVTLTVPTPSAALLALHGSDLILPLPEQLARAAARMGMRIRLFDLPLALEPVLITQAWHPRYQHAPAHQWLRRTIRALTEDARDADELPH</sequence>